<dbReference type="AlphaFoldDB" id="A0A6N7Q1L6"/>
<dbReference type="InterPro" id="IPR006076">
    <property type="entry name" value="FAD-dep_OxRdtase"/>
</dbReference>
<comment type="caution">
    <text evidence="6">The sequence shown here is derived from an EMBL/GenBank/DDBJ whole genome shotgun (WGS) entry which is preliminary data.</text>
</comment>
<comment type="cofactor">
    <cofactor evidence="1">
        <name>FAD</name>
        <dbReference type="ChEBI" id="CHEBI:57692"/>
    </cofactor>
</comment>
<keyword evidence="4" id="KW-0560">Oxidoreductase</keyword>
<dbReference type="Gene3D" id="3.50.50.60">
    <property type="entry name" value="FAD/NAD(P)-binding domain"/>
    <property type="match status" value="1"/>
</dbReference>
<dbReference type="Gene3D" id="3.30.9.10">
    <property type="entry name" value="D-Amino Acid Oxidase, subunit A, domain 2"/>
    <property type="match status" value="1"/>
</dbReference>
<evidence type="ECO:0000256" key="4">
    <source>
        <dbReference type="ARBA" id="ARBA00023002"/>
    </source>
</evidence>
<dbReference type="InterPro" id="IPR036188">
    <property type="entry name" value="FAD/NAD-bd_sf"/>
</dbReference>
<dbReference type="RefSeq" id="WP_153823508.1">
    <property type="nucleotide sequence ID" value="NZ_WJIE01000013.1"/>
</dbReference>
<dbReference type="PRINTS" id="PR00411">
    <property type="entry name" value="PNDRDTASEI"/>
</dbReference>
<dbReference type="GO" id="GO:0008115">
    <property type="term" value="F:sarcosine oxidase activity"/>
    <property type="evidence" value="ECO:0007669"/>
    <property type="project" value="TreeGrafter"/>
</dbReference>
<dbReference type="GO" id="GO:0050660">
    <property type="term" value="F:flavin adenine dinucleotide binding"/>
    <property type="evidence" value="ECO:0007669"/>
    <property type="project" value="InterPro"/>
</dbReference>
<evidence type="ECO:0000313" key="6">
    <source>
        <dbReference type="EMBL" id="MRG96700.1"/>
    </source>
</evidence>
<evidence type="ECO:0000313" key="7">
    <source>
        <dbReference type="Proteomes" id="UP000440224"/>
    </source>
</evidence>
<reference evidence="6 7" key="1">
    <citation type="submission" date="2019-10" db="EMBL/GenBank/DDBJ databases">
        <title>A soil myxobacterium in the family Polyangiaceae.</title>
        <authorList>
            <person name="Li Y."/>
            <person name="Wang J."/>
        </authorList>
    </citation>
    <scope>NUCLEOTIDE SEQUENCE [LARGE SCALE GENOMIC DNA]</scope>
    <source>
        <strain evidence="6 7">DSM 14734</strain>
    </source>
</reference>
<organism evidence="6 7">
    <name type="scientific">Polyangium spumosum</name>
    <dbReference type="NCBI Taxonomy" id="889282"/>
    <lineage>
        <taxon>Bacteria</taxon>
        <taxon>Pseudomonadati</taxon>
        <taxon>Myxococcota</taxon>
        <taxon>Polyangia</taxon>
        <taxon>Polyangiales</taxon>
        <taxon>Polyangiaceae</taxon>
        <taxon>Polyangium</taxon>
    </lineage>
</organism>
<keyword evidence="3" id="KW-0274">FAD</keyword>
<dbReference type="OrthoDB" id="9806257at2"/>
<evidence type="ECO:0000259" key="5">
    <source>
        <dbReference type="Pfam" id="PF01266"/>
    </source>
</evidence>
<gene>
    <name evidence="6" type="ORF">GF068_32970</name>
</gene>
<dbReference type="PANTHER" id="PTHR10961:SF7">
    <property type="entry name" value="FAD DEPENDENT OXIDOREDUCTASE DOMAIN-CONTAINING PROTEIN"/>
    <property type="match status" value="1"/>
</dbReference>
<proteinExistence type="predicted"/>
<accession>A0A6N7Q1L6</accession>
<dbReference type="EMBL" id="WJIE01000013">
    <property type="protein sequence ID" value="MRG96700.1"/>
    <property type="molecule type" value="Genomic_DNA"/>
</dbReference>
<dbReference type="InterPro" id="IPR045170">
    <property type="entry name" value="MTOX"/>
</dbReference>
<keyword evidence="7" id="KW-1185">Reference proteome</keyword>
<evidence type="ECO:0000256" key="1">
    <source>
        <dbReference type="ARBA" id="ARBA00001974"/>
    </source>
</evidence>
<dbReference type="PANTHER" id="PTHR10961">
    <property type="entry name" value="PEROXISOMAL SARCOSINE OXIDASE"/>
    <property type="match status" value="1"/>
</dbReference>
<name>A0A6N7Q1L6_9BACT</name>
<sequence length="435" mass="48276">MTTLQHSTDVLIVGGGTIGLSAAYHAARRGLRTILVDQFPNQGSGPNDLGSSRGLERMFRILYAQPERVRLVETAYAMWHELEQHARVDPARPLLVEQDMLFFGNPDVSTFEGNISNIQATMDQLGVPYERLGSPDEIVARYPIFEKAGLYTPDGTAYVGLVQNNGATINVQRAFEVTRELAERTGRYRQILDRVVHIEQHTSGAWTVTLVNGEKIHAGYLILCPGVWLDSVLAPLGLAAYKKDPAWSIWQMTLGFFARGPSGKDAHWPIWYEFGNTNSDANRLFYGFPDVGFSEETRGKFKISADYTYTTWSSPDQIERSPDPRIIADIQAHLRALVKPGVLDIDNPTLQGACMYSMAPDGDIVLGRIPIAPEATQFRTNASILCMASGRGFKYTPLFGRILVDLAVTGSTPYQVDLGDFSTTRAHVFQRVNDK</sequence>
<dbReference type="Proteomes" id="UP000440224">
    <property type="component" value="Unassembled WGS sequence"/>
</dbReference>
<evidence type="ECO:0000256" key="3">
    <source>
        <dbReference type="ARBA" id="ARBA00022827"/>
    </source>
</evidence>
<protein>
    <submittedName>
        <fullName evidence="6">FAD-dependent oxidoreductase</fullName>
    </submittedName>
</protein>
<evidence type="ECO:0000256" key="2">
    <source>
        <dbReference type="ARBA" id="ARBA00022630"/>
    </source>
</evidence>
<dbReference type="Pfam" id="PF01266">
    <property type="entry name" value="DAO"/>
    <property type="match status" value="1"/>
</dbReference>
<keyword evidence="2" id="KW-0285">Flavoprotein</keyword>
<feature type="domain" description="FAD dependent oxidoreductase" evidence="5">
    <location>
        <begin position="9"/>
        <end position="406"/>
    </location>
</feature>
<dbReference type="SUPFAM" id="SSF51905">
    <property type="entry name" value="FAD/NAD(P)-binding domain"/>
    <property type="match status" value="1"/>
</dbReference>